<dbReference type="InterPro" id="IPR002702">
    <property type="entry name" value="Transl_repress_RegA"/>
</dbReference>
<dbReference type="EMBL" id="UINC01001373">
    <property type="protein sequence ID" value="SUZ79104.1"/>
    <property type="molecule type" value="Genomic_DNA"/>
</dbReference>
<gene>
    <name evidence="1" type="ORF">METZ01_LOCUS31958</name>
</gene>
<protein>
    <recommendedName>
        <fullName evidence="2">Translation repressor protein</fullName>
    </recommendedName>
</protein>
<reference evidence="1" key="1">
    <citation type="submission" date="2018-05" db="EMBL/GenBank/DDBJ databases">
        <authorList>
            <person name="Lanie J.A."/>
            <person name="Ng W.-L."/>
            <person name="Kazmierczak K.M."/>
            <person name="Andrzejewski T.M."/>
            <person name="Davidsen T.M."/>
            <person name="Wayne K.J."/>
            <person name="Tettelin H."/>
            <person name="Glass J.I."/>
            <person name="Rusch D."/>
            <person name="Podicherti R."/>
            <person name="Tsui H.-C.T."/>
            <person name="Winkler M.E."/>
        </authorList>
    </citation>
    <scope>NUCLEOTIDE SEQUENCE</scope>
</reference>
<dbReference type="InterPro" id="IPR036516">
    <property type="entry name" value="Transl_repress_RegA_sf"/>
</dbReference>
<dbReference type="SUPFAM" id="SSF55064">
    <property type="entry name" value="Translational regulator protein regA"/>
    <property type="match status" value="1"/>
</dbReference>
<sequence>MFNTVEDLIEIELANPDDFLKVKETLTRIGIASKKEKILYQSCHILHKQGKYYIVHFKELFSLDGKPSNFSENDKARRNTIACLLEEWELLEIVDVDKIKDDKVSLNQLRIISYKEKDQWSLMPKYNIGNKRRSEDGNTESEIL</sequence>
<name>A0A381QJM3_9ZZZZ</name>
<accession>A0A381QJM3</accession>
<dbReference type="Pfam" id="PF01818">
    <property type="entry name" value="Translat_reg"/>
    <property type="match status" value="1"/>
</dbReference>
<dbReference type="Gene3D" id="3.30.70.650">
    <property type="entry name" value="Translation repressor RegA"/>
    <property type="match status" value="1"/>
</dbReference>
<organism evidence="1">
    <name type="scientific">marine metagenome</name>
    <dbReference type="NCBI Taxonomy" id="408172"/>
    <lineage>
        <taxon>unclassified sequences</taxon>
        <taxon>metagenomes</taxon>
        <taxon>ecological metagenomes</taxon>
    </lineage>
</organism>
<evidence type="ECO:0008006" key="2">
    <source>
        <dbReference type="Google" id="ProtNLM"/>
    </source>
</evidence>
<dbReference type="GO" id="GO:0003723">
    <property type="term" value="F:RNA binding"/>
    <property type="evidence" value="ECO:0007669"/>
    <property type="project" value="InterPro"/>
</dbReference>
<evidence type="ECO:0000313" key="1">
    <source>
        <dbReference type="EMBL" id="SUZ79104.1"/>
    </source>
</evidence>
<proteinExistence type="predicted"/>
<dbReference type="AlphaFoldDB" id="A0A381QJM3"/>